<dbReference type="PANTHER" id="PTHR34975:SF2">
    <property type="entry name" value="SPORE GERMINATION PROTEIN A2"/>
    <property type="match status" value="1"/>
</dbReference>
<organism evidence="9 10">
    <name type="scientific">Anaerobacillus alkalidiazotrophicus</name>
    <dbReference type="NCBI Taxonomy" id="472963"/>
    <lineage>
        <taxon>Bacteria</taxon>
        <taxon>Bacillati</taxon>
        <taxon>Bacillota</taxon>
        <taxon>Bacilli</taxon>
        <taxon>Bacillales</taxon>
        <taxon>Bacillaceae</taxon>
        <taxon>Anaerobacillus</taxon>
    </lineage>
</organism>
<evidence type="ECO:0000256" key="6">
    <source>
        <dbReference type="ARBA" id="ARBA00022989"/>
    </source>
</evidence>
<dbReference type="GO" id="GO:0016020">
    <property type="term" value="C:membrane"/>
    <property type="evidence" value="ECO:0007669"/>
    <property type="project" value="UniProtKB-SubCell"/>
</dbReference>
<evidence type="ECO:0000256" key="2">
    <source>
        <dbReference type="ARBA" id="ARBA00007998"/>
    </source>
</evidence>
<dbReference type="EMBL" id="MLQS01000023">
    <property type="protein sequence ID" value="OIJ18949.1"/>
    <property type="molecule type" value="Genomic_DNA"/>
</dbReference>
<sequence>MHEKIHYSQLAIMVYMVQSGIIIFALPRIVAEAFGMNGWLGIMGLSVLVLVNLYFIILVYKKGAGRSVFTIVEASLPKFVYYPLYIFMITTFGLLAVLVAKNYVMRIQLTMFPDVKPNYFLVYFLLLILFFLSKGIYNMSKITVVFFFSTVWLLFLLFILIPEFSFTRLTTFFFQGATDPIGKGIEAYTSFLGYELTLFLIPYVQKDGNFGKAIVFGHLFTTFVYTVTCFMTMGFFSFNQLKNILYPTHTILKFMQTPLIERIENFVFAFILLKVIVTVAFYYWAALEVSQSMLKSVNKKWLIALMFLGSFLVGAVLDVQREINELFTIITIPQIIFAFSFPLLLLCLLWLNKRKERMNTEIA</sequence>
<keyword evidence="10" id="KW-1185">Reference proteome</keyword>
<evidence type="ECO:0000256" key="7">
    <source>
        <dbReference type="ARBA" id="ARBA00023136"/>
    </source>
</evidence>
<dbReference type="STRING" id="472963.BKP45_14570"/>
<evidence type="ECO:0000256" key="1">
    <source>
        <dbReference type="ARBA" id="ARBA00004141"/>
    </source>
</evidence>
<keyword evidence="7 8" id="KW-0472">Membrane</keyword>
<dbReference type="Proteomes" id="UP000180057">
    <property type="component" value="Unassembled WGS sequence"/>
</dbReference>
<evidence type="ECO:0000256" key="8">
    <source>
        <dbReference type="SAM" id="Phobius"/>
    </source>
</evidence>
<evidence type="ECO:0000313" key="10">
    <source>
        <dbReference type="Proteomes" id="UP000180057"/>
    </source>
</evidence>
<feature type="transmembrane region" description="Helical" evidence="8">
    <location>
        <begin position="185"/>
        <end position="204"/>
    </location>
</feature>
<dbReference type="Pfam" id="PF03845">
    <property type="entry name" value="Spore_permease"/>
    <property type="match status" value="1"/>
</dbReference>
<comment type="subcellular location">
    <subcellularLocation>
        <location evidence="1">Membrane</location>
        <topology evidence="1">Multi-pass membrane protein</topology>
    </subcellularLocation>
</comment>
<keyword evidence="5 8" id="KW-0812">Transmembrane</keyword>
<evidence type="ECO:0000256" key="3">
    <source>
        <dbReference type="ARBA" id="ARBA00022448"/>
    </source>
</evidence>
<feature type="transmembrane region" description="Helical" evidence="8">
    <location>
        <begin position="120"/>
        <end position="137"/>
    </location>
</feature>
<comment type="caution">
    <text evidence="9">The sequence shown here is derived from an EMBL/GenBank/DDBJ whole genome shotgun (WGS) entry which is preliminary data.</text>
</comment>
<feature type="transmembrane region" description="Helical" evidence="8">
    <location>
        <begin position="301"/>
        <end position="320"/>
    </location>
</feature>
<feature type="transmembrane region" description="Helical" evidence="8">
    <location>
        <begin position="12"/>
        <end position="30"/>
    </location>
</feature>
<dbReference type="RefSeq" id="WP_071390427.1">
    <property type="nucleotide sequence ID" value="NZ_MLQS01000023.1"/>
</dbReference>
<proteinExistence type="inferred from homology"/>
<dbReference type="GO" id="GO:0009847">
    <property type="term" value="P:spore germination"/>
    <property type="evidence" value="ECO:0007669"/>
    <property type="project" value="InterPro"/>
</dbReference>
<feature type="transmembrane region" description="Helical" evidence="8">
    <location>
        <begin position="144"/>
        <end position="165"/>
    </location>
</feature>
<comment type="similarity">
    <text evidence="2">Belongs to the amino acid-polyamine-organocation (APC) superfamily. Spore germination protein (SGP) (TC 2.A.3.9) family.</text>
</comment>
<evidence type="ECO:0000256" key="5">
    <source>
        <dbReference type="ARBA" id="ARBA00022692"/>
    </source>
</evidence>
<keyword evidence="6 8" id="KW-1133">Transmembrane helix</keyword>
<name>A0A1S2M2I2_9BACI</name>
<feature type="transmembrane region" description="Helical" evidence="8">
    <location>
        <begin position="216"/>
        <end position="238"/>
    </location>
</feature>
<gene>
    <name evidence="9" type="ORF">BKP45_14570</name>
</gene>
<dbReference type="InterPro" id="IPR004761">
    <property type="entry name" value="Spore_GerAB"/>
</dbReference>
<evidence type="ECO:0000256" key="4">
    <source>
        <dbReference type="ARBA" id="ARBA00022544"/>
    </source>
</evidence>
<feature type="transmembrane region" description="Helical" evidence="8">
    <location>
        <begin position="80"/>
        <end position="100"/>
    </location>
</feature>
<dbReference type="AlphaFoldDB" id="A0A1S2M2I2"/>
<keyword evidence="3" id="KW-0813">Transport</keyword>
<keyword evidence="4" id="KW-0309">Germination</keyword>
<protein>
    <submittedName>
        <fullName evidence="9">Uncharacterized protein</fullName>
    </submittedName>
</protein>
<dbReference type="OrthoDB" id="2957438at2"/>
<feature type="transmembrane region" description="Helical" evidence="8">
    <location>
        <begin position="326"/>
        <end position="351"/>
    </location>
</feature>
<dbReference type="PANTHER" id="PTHR34975">
    <property type="entry name" value="SPORE GERMINATION PROTEIN A2"/>
    <property type="match status" value="1"/>
</dbReference>
<evidence type="ECO:0000313" key="9">
    <source>
        <dbReference type="EMBL" id="OIJ18949.1"/>
    </source>
</evidence>
<accession>A0A1S2M2I2</accession>
<reference evidence="9 10" key="1">
    <citation type="submission" date="2016-10" db="EMBL/GenBank/DDBJ databases">
        <title>Draft genome sequences of four alkaliphilic bacteria belonging to the Anaerobacillus genus.</title>
        <authorList>
            <person name="Bassil N.M."/>
            <person name="Lloyd J.R."/>
        </authorList>
    </citation>
    <scope>NUCLEOTIDE SEQUENCE [LARGE SCALE GENOMIC DNA]</scope>
    <source>
        <strain evidence="9 10">DSM 22531</strain>
    </source>
</reference>
<feature type="transmembrane region" description="Helical" evidence="8">
    <location>
        <begin position="266"/>
        <end position="289"/>
    </location>
</feature>
<feature type="transmembrane region" description="Helical" evidence="8">
    <location>
        <begin position="36"/>
        <end position="60"/>
    </location>
</feature>